<dbReference type="EC" id="3.1.3.15" evidence="3 8"/>
<comment type="catalytic activity">
    <reaction evidence="7 8">
        <text>L-histidinol phosphate + H2O = L-histidinol + phosphate</text>
        <dbReference type="Rhea" id="RHEA:14465"/>
        <dbReference type="ChEBI" id="CHEBI:15377"/>
        <dbReference type="ChEBI" id="CHEBI:43474"/>
        <dbReference type="ChEBI" id="CHEBI:57699"/>
        <dbReference type="ChEBI" id="CHEBI:57980"/>
        <dbReference type="EC" id="3.1.3.15"/>
    </reaction>
</comment>
<evidence type="ECO:0000313" key="11">
    <source>
        <dbReference type="Proteomes" id="UP001523566"/>
    </source>
</evidence>
<evidence type="ECO:0000259" key="9">
    <source>
        <dbReference type="SMART" id="SM00481"/>
    </source>
</evidence>
<dbReference type="Proteomes" id="UP001523566">
    <property type="component" value="Unassembled WGS sequence"/>
</dbReference>
<gene>
    <name evidence="10" type="ORF">NK125_04275</name>
</gene>
<dbReference type="EMBL" id="JAMZFW010000004">
    <property type="protein sequence ID" value="MCP1101630.1"/>
    <property type="molecule type" value="Genomic_DNA"/>
</dbReference>
<comment type="pathway">
    <text evidence="1 8">Amino-acid biosynthesis; L-histidine biosynthesis; L-histidine from 5-phospho-alpha-D-ribose 1-diphosphate: step 8/9.</text>
</comment>
<sequence length="272" mass="31652">METNNIKADYHLHSCFSFDSKETPENVVLEGINRGFTHISMTDHHDIKCLEYPEDTVFDEKEYFHEIGKLKERYKDKIHINAGIEIGLQPQLVEYYRHYFEKHQFDFIIGSVHVMNGRDPYLKNVFKGKRDQEVYRAYLEAVLENVRLHDEYHVLGHLDYVVRYGNDMDKNYNVEKDFDLIDSILKTIIEKGKGIEINSAGIRKGLKGPHPSIEIIRRYKELGGEILTIGSDAHIASDVGSGFSVIRDILMALDIHYYTIFLDGNKKFYKVS</sequence>
<evidence type="ECO:0000256" key="6">
    <source>
        <dbReference type="ARBA" id="ARBA00023102"/>
    </source>
</evidence>
<evidence type="ECO:0000313" key="10">
    <source>
        <dbReference type="EMBL" id="MCP1101630.1"/>
    </source>
</evidence>
<evidence type="ECO:0000256" key="5">
    <source>
        <dbReference type="ARBA" id="ARBA00022801"/>
    </source>
</evidence>
<evidence type="ECO:0000256" key="4">
    <source>
        <dbReference type="ARBA" id="ARBA00022605"/>
    </source>
</evidence>
<feature type="domain" description="Polymerase/histidinol phosphatase N-terminal" evidence="9">
    <location>
        <begin position="8"/>
        <end position="90"/>
    </location>
</feature>
<comment type="similarity">
    <text evidence="2 8">Belongs to the PHP hydrolase family. HisK subfamily.</text>
</comment>
<comment type="caution">
    <text evidence="10">The sequence shown here is derived from an EMBL/GenBank/DDBJ whole genome shotgun (WGS) entry which is preliminary data.</text>
</comment>
<keyword evidence="5 8" id="KW-0378">Hydrolase</keyword>
<dbReference type="SUPFAM" id="SSF89550">
    <property type="entry name" value="PHP domain-like"/>
    <property type="match status" value="1"/>
</dbReference>
<keyword evidence="11" id="KW-1185">Reference proteome</keyword>
<protein>
    <recommendedName>
        <fullName evidence="3 8">Histidinol-phosphatase</fullName>
        <shortName evidence="8">HolPase</shortName>
        <ecNumber evidence="3 8">3.1.3.15</ecNumber>
    </recommendedName>
</protein>
<dbReference type="RefSeq" id="WP_262065416.1">
    <property type="nucleotide sequence ID" value="NZ_JAMXOD010000004.1"/>
</dbReference>
<name>A0ABT1E722_9FIRM</name>
<keyword evidence="4 8" id="KW-0028">Amino-acid biosynthesis</keyword>
<evidence type="ECO:0000256" key="8">
    <source>
        <dbReference type="RuleBase" id="RU366003"/>
    </source>
</evidence>
<evidence type="ECO:0000256" key="1">
    <source>
        <dbReference type="ARBA" id="ARBA00004970"/>
    </source>
</evidence>
<dbReference type="InterPro" id="IPR016195">
    <property type="entry name" value="Pol/histidinol_Pase-like"/>
</dbReference>
<evidence type="ECO:0000256" key="2">
    <source>
        <dbReference type="ARBA" id="ARBA00009152"/>
    </source>
</evidence>
<organism evidence="10 11">
    <name type="scientific">Aequitasia blattaphilus</name>
    <dbReference type="NCBI Taxonomy" id="2949332"/>
    <lineage>
        <taxon>Bacteria</taxon>
        <taxon>Bacillati</taxon>
        <taxon>Bacillota</taxon>
        <taxon>Clostridia</taxon>
        <taxon>Lachnospirales</taxon>
        <taxon>Lachnospiraceae</taxon>
        <taxon>Aequitasia</taxon>
    </lineage>
</organism>
<evidence type="ECO:0000256" key="3">
    <source>
        <dbReference type="ARBA" id="ARBA00013085"/>
    </source>
</evidence>
<dbReference type="PANTHER" id="PTHR21039">
    <property type="entry name" value="HISTIDINOL PHOSPHATASE-RELATED"/>
    <property type="match status" value="1"/>
</dbReference>
<dbReference type="PANTHER" id="PTHR21039:SF0">
    <property type="entry name" value="HISTIDINOL-PHOSPHATASE"/>
    <property type="match status" value="1"/>
</dbReference>
<proteinExistence type="inferred from homology"/>
<dbReference type="Gene3D" id="3.20.20.140">
    <property type="entry name" value="Metal-dependent hydrolases"/>
    <property type="match status" value="1"/>
</dbReference>
<dbReference type="InterPro" id="IPR010140">
    <property type="entry name" value="Histidinol_P_phosphatase_HisJ"/>
</dbReference>
<dbReference type="SMART" id="SM00481">
    <property type="entry name" value="POLIIIAc"/>
    <property type="match status" value="1"/>
</dbReference>
<dbReference type="Pfam" id="PF02811">
    <property type="entry name" value="PHP"/>
    <property type="match status" value="1"/>
</dbReference>
<reference evidence="10 11" key="1">
    <citation type="journal article" date="2022" name="Genome Biol. Evol.">
        <title>Host diet, physiology and behaviors set the stage for Lachnospiraceae cladogenesis.</title>
        <authorList>
            <person name="Vera-Ponce De Leon A."/>
            <person name="Schneider M."/>
            <person name="Jahnes B.C."/>
            <person name="Sadowski V."/>
            <person name="Camuy-Velez L.A."/>
            <person name="Duan J."/>
            <person name="Sabree Z.L."/>
        </authorList>
    </citation>
    <scope>NUCLEOTIDE SEQUENCE [LARGE SCALE GENOMIC DNA]</scope>
    <source>
        <strain evidence="10 11">PAL113</strain>
    </source>
</reference>
<dbReference type="InterPro" id="IPR003141">
    <property type="entry name" value="Pol/His_phosphatase_N"/>
</dbReference>
<accession>A0ABT1E722</accession>
<dbReference type="InterPro" id="IPR004013">
    <property type="entry name" value="PHP_dom"/>
</dbReference>
<dbReference type="NCBIfam" id="TIGR01856">
    <property type="entry name" value="hisJ_fam"/>
    <property type="match status" value="1"/>
</dbReference>
<keyword evidence="6 8" id="KW-0368">Histidine biosynthesis</keyword>
<evidence type="ECO:0000256" key="7">
    <source>
        <dbReference type="ARBA" id="ARBA00049158"/>
    </source>
</evidence>